<dbReference type="Gene3D" id="3.40.50.10980">
    <property type="entry name" value="Nibrin, BRCT2 domain"/>
    <property type="match status" value="1"/>
</dbReference>
<feature type="region of interest" description="Disordered" evidence="6">
    <location>
        <begin position="561"/>
        <end position="689"/>
    </location>
</feature>
<keyword evidence="2" id="KW-0227">DNA damage</keyword>
<dbReference type="PANTHER" id="PTHR12162">
    <property type="entry name" value="NIBRIN-RELATED"/>
    <property type="match status" value="1"/>
</dbReference>
<dbReference type="VEuPathDB" id="AmoebaDB:ACA1_289970"/>
<dbReference type="PANTHER" id="PTHR12162:SF0">
    <property type="entry name" value="NIBRIN"/>
    <property type="match status" value="1"/>
</dbReference>
<feature type="compositionally biased region" description="Basic and acidic residues" evidence="6">
    <location>
        <begin position="385"/>
        <end position="421"/>
    </location>
</feature>
<dbReference type="InterPro" id="IPR000253">
    <property type="entry name" value="FHA_dom"/>
</dbReference>
<evidence type="ECO:0000256" key="5">
    <source>
        <dbReference type="ARBA" id="ARBA00044757"/>
    </source>
</evidence>
<dbReference type="RefSeq" id="XP_004367998.1">
    <property type="nucleotide sequence ID" value="XM_004367941.1"/>
</dbReference>
<dbReference type="GO" id="GO:0030870">
    <property type="term" value="C:Mre11 complex"/>
    <property type="evidence" value="ECO:0007669"/>
    <property type="project" value="InterPro"/>
</dbReference>
<feature type="region of interest" description="Disordered" evidence="6">
    <location>
        <begin position="325"/>
        <end position="354"/>
    </location>
</feature>
<sequence>MWILTLTPHDNTGSGCGIALSDKSVSRLHAELEVVHAKENLALPERQPQVSITDKSRFGTLHNGTKLAAGEPTRLAAGDELKFGVNQDAYRLAFVPLVAYWGARNAGVLSREEQALILKSLHKLGGHVAYGPEDATVSVMKEVSVSPAASVQLLHSLVRGLPIITPAYLQAIVDRPALSTPLPSATDYAPQVRGKDRKEVSAVEARLKAVASGGGQSSMADEPARLFDGKSFVIMSSRQTQLGEVISALGGLVVESLGRESDQFYHQHRRACIVLPPEKAEGETTAEDKEARLKVDQFRKAGVRPIPSAEVASAIILGDVSTHCNPPPPAEAPPLAKGTAAAEKKRKATPEPAAAAMAAPVAIVLDETDENEDEDEPSLVITKIVDAEEVKKEKTETEGKQAGKRKHLEEKEEEKKEEKGARRATAVEAAVEAEQPQPKKRRVMEIPAAGAVAAPKKRKAAEPDGDEGETEGDNTKKKAREEEEPEAVSTMKETTKPMTTTLVVAVAAGEGDLGHEEAEGEPQQPKRETPPVVERLMVTANKRLLARPLQAAPNFKRFSKNAASGEAARVQASQAKRPHVIACVEDDGKPSEEMESWLRESTEGEKGKTKLDSAADELWEAKPRSFPARSGSSSSSAAATASTTSKLSAGKTTFSLTRHTRSASTSAAAAPASTATTKKPASRRKTTFV</sequence>
<evidence type="ECO:0000313" key="8">
    <source>
        <dbReference type="EMBL" id="ELR25243.1"/>
    </source>
</evidence>
<dbReference type="Pfam" id="PF16508">
    <property type="entry name" value="NIBRIN_BRCT_II"/>
    <property type="match status" value="1"/>
</dbReference>
<feature type="compositionally biased region" description="Low complexity" evidence="6">
    <location>
        <begin position="490"/>
        <end position="501"/>
    </location>
</feature>
<dbReference type="InterPro" id="IPR043014">
    <property type="entry name" value="Nibrin_BRCT2_sf"/>
</dbReference>
<feature type="compositionally biased region" description="Low complexity" evidence="6">
    <location>
        <begin position="630"/>
        <end position="653"/>
    </location>
</feature>
<feature type="compositionally biased region" description="Low complexity" evidence="6">
    <location>
        <begin position="662"/>
        <end position="679"/>
    </location>
</feature>
<dbReference type="InterPro" id="IPR040227">
    <property type="entry name" value="Nibrin-rel"/>
</dbReference>
<dbReference type="AlphaFoldDB" id="L8HKP4"/>
<feature type="domain" description="FHA" evidence="7">
    <location>
        <begin position="4"/>
        <end position="67"/>
    </location>
</feature>
<name>L8HKP4_ACACF</name>
<dbReference type="KEGG" id="acan:ACA1_289970"/>
<feature type="compositionally biased region" description="Basic residues" evidence="6">
    <location>
        <begin position="680"/>
        <end position="689"/>
    </location>
</feature>
<organism evidence="8 9">
    <name type="scientific">Acanthamoeba castellanii (strain ATCC 30010 / Neff)</name>
    <dbReference type="NCBI Taxonomy" id="1257118"/>
    <lineage>
        <taxon>Eukaryota</taxon>
        <taxon>Amoebozoa</taxon>
        <taxon>Discosea</taxon>
        <taxon>Longamoebia</taxon>
        <taxon>Centramoebida</taxon>
        <taxon>Acanthamoebidae</taxon>
        <taxon>Acanthamoeba</taxon>
    </lineage>
</organism>
<comment type="similarity">
    <text evidence="5">Belongs to the Nibrin family.</text>
</comment>
<dbReference type="SUPFAM" id="SSF49879">
    <property type="entry name" value="SMAD/FHA domain"/>
    <property type="match status" value="1"/>
</dbReference>
<dbReference type="Pfam" id="PF00498">
    <property type="entry name" value="FHA"/>
    <property type="match status" value="1"/>
</dbReference>
<feature type="compositionally biased region" description="Acidic residues" evidence="6">
    <location>
        <begin position="368"/>
        <end position="377"/>
    </location>
</feature>
<dbReference type="PROSITE" id="PS50006">
    <property type="entry name" value="FHA_DOMAIN"/>
    <property type="match status" value="1"/>
</dbReference>
<keyword evidence="4" id="KW-0539">Nucleus</keyword>
<dbReference type="GO" id="GO:0003684">
    <property type="term" value="F:damaged DNA binding"/>
    <property type="evidence" value="ECO:0007669"/>
    <property type="project" value="TreeGrafter"/>
</dbReference>
<evidence type="ECO:0000256" key="6">
    <source>
        <dbReference type="SAM" id="MobiDB-lite"/>
    </source>
</evidence>
<dbReference type="Gene3D" id="2.60.200.20">
    <property type="match status" value="1"/>
</dbReference>
<dbReference type="OrthoDB" id="552194at2759"/>
<proteinExistence type="inferred from homology"/>
<dbReference type="EMBL" id="KB007805">
    <property type="protein sequence ID" value="ELR25243.1"/>
    <property type="molecule type" value="Genomic_DNA"/>
</dbReference>
<dbReference type="OMA" id="CTITTHA"/>
<reference evidence="8 9" key="1">
    <citation type="journal article" date="2013" name="Genome Biol.">
        <title>Genome of Acanthamoeba castellanii highlights extensive lateral gene transfer and early evolution of tyrosine kinase signaling.</title>
        <authorList>
            <person name="Clarke M."/>
            <person name="Lohan A.J."/>
            <person name="Liu B."/>
            <person name="Lagkouvardos I."/>
            <person name="Roy S."/>
            <person name="Zafar N."/>
            <person name="Bertelli C."/>
            <person name="Schilde C."/>
            <person name="Kianianmomeni A."/>
            <person name="Burglin T.R."/>
            <person name="Frech C."/>
            <person name="Turcotte B."/>
            <person name="Kopec K.O."/>
            <person name="Synnott J.M."/>
            <person name="Choo C."/>
            <person name="Paponov I."/>
            <person name="Finkler A."/>
            <person name="Soon Heng Tan C."/>
            <person name="Hutchins A.P."/>
            <person name="Weinmeier T."/>
            <person name="Rattei T."/>
            <person name="Chu J.S."/>
            <person name="Gimenez G."/>
            <person name="Irimia M."/>
            <person name="Rigden D.J."/>
            <person name="Fitzpatrick D.A."/>
            <person name="Lorenzo-Morales J."/>
            <person name="Bateman A."/>
            <person name="Chiu C.H."/>
            <person name="Tang P."/>
            <person name="Hegemann P."/>
            <person name="Fromm H."/>
            <person name="Raoult D."/>
            <person name="Greub G."/>
            <person name="Miranda-Saavedra D."/>
            <person name="Chen N."/>
            <person name="Nash P."/>
            <person name="Ginger M.L."/>
            <person name="Horn M."/>
            <person name="Schaap P."/>
            <person name="Caler L."/>
            <person name="Loftus B."/>
        </authorList>
    </citation>
    <scope>NUCLEOTIDE SEQUENCE [LARGE SCALE GENOMIC DNA]</scope>
    <source>
        <strain evidence="8 9">Neff</strain>
    </source>
</reference>
<comment type="subcellular location">
    <subcellularLocation>
        <location evidence="1">Nucleus</location>
    </subcellularLocation>
</comment>
<dbReference type="InterPro" id="IPR032429">
    <property type="entry name" value="Nibrin_BRCT2"/>
</dbReference>
<evidence type="ECO:0000313" key="9">
    <source>
        <dbReference type="Proteomes" id="UP000011083"/>
    </source>
</evidence>
<feature type="compositionally biased region" description="Acidic residues" evidence="6">
    <location>
        <begin position="463"/>
        <end position="472"/>
    </location>
</feature>
<evidence type="ECO:0000256" key="4">
    <source>
        <dbReference type="ARBA" id="ARBA00023242"/>
    </source>
</evidence>
<feature type="compositionally biased region" description="Low complexity" evidence="6">
    <location>
        <begin position="423"/>
        <end position="434"/>
    </location>
</feature>
<dbReference type="Proteomes" id="UP000011083">
    <property type="component" value="Unassembled WGS sequence"/>
</dbReference>
<dbReference type="CDD" id="cd22667">
    <property type="entry name" value="FHA_NBN"/>
    <property type="match status" value="1"/>
</dbReference>
<evidence type="ECO:0000256" key="3">
    <source>
        <dbReference type="ARBA" id="ARBA00023204"/>
    </source>
</evidence>
<keyword evidence="9" id="KW-1185">Reference proteome</keyword>
<keyword evidence="3" id="KW-0234">DNA repair</keyword>
<evidence type="ECO:0000256" key="1">
    <source>
        <dbReference type="ARBA" id="ARBA00004123"/>
    </source>
</evidence>
<dbReference type="GO" id="GO:0000724">
    <property type="term" value="P:double-strand break repair via homologous recombination"/>
    <property type="evidence" value="ECO:0007669"/>
    <property type="project" value="TreeGrafter"/>
</dbReference>
<feature type="region of interest" description="Disordered" evidence="6">
    <location>
        <begin position="368"/>
        <end position="532"/>
    </location>
</feature>
<dbReference type="GeneID" id="14926289"/>
<dbReference type="STRING" id="1257118.L8HKP4"/>
<evidence type="ECO:0000256" key="2">
    <source>
        <dbReference type="ARBA" id="ARBA00022763"/>
    </source>
</evidence>
<feature type="compositionally biased region" description="Basic and acidic residues" evidence="6">
    <location>
        <begin position="586"/>
        <end position="623"/>
    </location>
</feature>
<evidence type="ECO:0000259" key="7">
    <source>
        <dbReference type="PROSITE" id="PS50006"/>
    </source>
</evidence>
<gene>
    <name evidence="8" type="ORF">ACA1_289970</name>
</gene>
<accession>L8HKP4</accession>
<dbReference type="InterPro" id="IPR008984">
    <property type="entry name" value="SMAD_FHA_dom_sf"/>
</dbReference>
<protein>
    <submittedName>
        <fullName evidence="8">FHA domain containing protein</fullName>
    </submittedName>
</protein>
<dbReference type="GO" id="GO:0007095">
    <property type="term" value="P:mitotic G2 DNA damage checkpoint signaling"/>
    <property type="evidence" value="ECO:0007669"/>
    <property type="project" value="InterPro"/>
</dbReference>